<sequence>MRLTPTSAILVASGLLPVHVTAQDTSGGAAPAKPCECFVTNGTAPEFFSNHLFFDYRNLTQFAGVPPAVSNEDAVSDAPITSDFFASEEWTKHWGTQTWDNSKGKSQGFSNDATVHMINSANNLFIQANEDSNADSATYLTMRTKRFKDFQTAAEFEAIHYDYKFLSLRMLARTVGSAGAVAGMFTYKNSSDPAKVQEADIEILTRDPGNVIQYTNQPSDLPDVGTIPEATRNVTLPDGVKWSDWAVHRVDWTPERSVWYINGHDVASIAFQVPRDASGINFNMWSDGGSWSGNMSVGAEASLQIKWIEMVYNSTTPIPARKMARSELQHPRASLIHRSTKGKTCQVVCSIDNGTQPGVSVVLFTSSQSSGARFSSFGTYWLSIYMAAVALLLPAMLISS</sequence>
<dbReference type="Pfam" id="PF00722">
    <property type="entry name" value="Glyco_hydro_16"/>
    <property type="match status" value="1"/>
</dbReference>
<dbReference type="AlphaFoldDB" id="A0A0A1SUS6"/>
<dbReference type="OrthoDB" id="4388755at2759"/>
<organism evidence="4 5">
    <name type="scientific">[Torrubiella] hemipterigena</name>
    <dbReference type="NCBI Taxonomy" id="1531966"/>
    <lineage>
        <taxon>Eukaryota</taxon>
        <taxon>Fungi</taxon>
        <taxon>Dikarya</taxon>
        <taxon>Ascomycota</taxon>
        <taxon>Pezizomycotina</taxon>
        <taxon>Sordariomycetes</taxon>
        <taxon>Hypocreomycetidae</taxon>
        <taxon>Hypocreales</taxon>
        <taxon>Clavicipitaceae</taxon>
        <taxon>Clavicipitaceae incertae sedis</taxon>
        <taxon>'Torrubiella' clade</taxon>
    </lineage>
</organism>
<dbReference type="Proteomes" id="UP000039046">
    <property type="component" value="Unassembled WGS sequence"/>
</dbReference>
<dbReference type="EMBL" id="CDHN01000001">
    <property type="protein sequence ID" value="CEJ81986.1"/>
    <property type="molecule type" value="Genomic_DNA"/>
</dbReference>
<keyword evidence="2" id="KW-0732">Signal</keyword>
<keyword evidence="5" id="KW-1185">Reference proteome</keyword>
<evidence type="ECO:0000313" key="4">
    <source>
        <dbReference type="EMBL" id="CEJ81986.1"/>
    </source>
</evidence>
<dbReference type="Gene3D" id="2.60.120.200">
    <property type="match status" value="1"/>
</dbReference>
<dbReference type="SUPFAM" id="SSF49899">
    <property type="entry name" value="Concanavalin A-like lectins/glucanases"/>
    <property type="match status" value="1"/>
</dbReference>
<dbReference type="PROSITE" id="PS51762">
    <property type="entry name" value="GH16_2"/>
    <property type="match status" value="1"/>
</dbReference>
<feature type="domain" description="GH16" evidence="3">
    <location>
        <begin position="60"/>
        <end position="316"/>
    </location>
</feature>
<evidence type="ECO:0000259" key="3">
    <source>
        <dbReference type="PROSITE" id="PS51762"/>
    </source>
</evidence>
<evidence type="ECO:0000313" key="5">
    <source>
        <dbReference type="Proteomes" id="UP000039046"/>
    </source>
</evidence>
<keyword evidence="1" id="KW-1133">Transmembrane helix</keyword>
<reference evidence="4 5" key="1">
    <citation type="journal article" date="2015" name="Genome Announc.">
        <title>Draft Genome Sequence and Gene Annotation of the Entomopathogenic Fungus Verticillium hemipterigenum.</title>
        <authorList>
            <person name="Horn F."/>
            <person name="Habel A."/>
            <person name="Scharf D.H."/>
            <person name="Dworschak J."/>
            <person name="Brakhage A.A."/>
            <person name="Guthke R."/>
            <person name="Hertweck C."/>
            <person name="Linde J."/>
        </authorList>
    </citation>
    <scope>NUCLEOTIDE SEQUENCE [LARGE SCALE GENOMIC DNA]</scope>
</reference>
<dbReference type="PANTHER" id="PTHR38121:SF4">
    <property type="entry name" value="GH16 DOMAIN-CONTAINING PROTEIN-RELATED"/>
    <property type="match status" value="1"/>
</dbReference>
<accession>A0A0A1SUS6</accession>
<dbReference type="InterPro" id="IPR000757">
    <property type="entry name" value="Beta-glucanase-like"/>
</dbReference>
<feature type="transmembrane region" description="Helical" evidence="1">
    <location>
        <begin position="377"/>
        <end position="398"/>
    </location>
</feature>
<evidence type="ECO:0000256" key="1">
    <source>
        <dbReference type="SAM" id="Phobius"/>
    </source>
</evidence>
<dbReference type="InterPro" id="IPR013320">
    <property type="entry name" value="ConA-like_dom_sf"/>
</dbReference>
<dbReference type="CDD" id="cd00413">
    <property type="entry name" value="Glyco_hydrolase_16"/>
    <property type="match status" value="1"/>
</dbReference>
<proteinExistence type="predicted"/>
<name>A0A0A1SUS6_9HYPO</name>
<dbReference type="PANTHER" id="PTHR38121">
    <property type="entry name" value="GH16 DOMAIN-CONTAINING PROTEIN"/>
    <property type="match status" value="1"/>
</dbReference>
<dbReference type="GO" id="GO:0004553">
    <property type="term" value="F:hydrolase activity, hydrolyzing O-glycosyl compounds"/>
    <property type="evidence" value="ECO:0007669"/>
    <property type="project" value="InterPro"/>
</dbReference>
<feature type="chain" id="PRO_5001989673" description="GH16 domain-containing protein" evidence="2">
    <location>
        <begin position="23"/>
        <end position="400"/>
    </location>
</feature>
<dbReference type="GO" id="GO:0005975">
    <property type="term" value="P:carbohydrate metabolic process"/>
    <property type="evidence" value="ECO:0007669"/>
    <property type="project" value="InterPro"/>
</dbReference>
<dbReference type="STRING" id="1531966.A0A0A1SUS6"/>
<dbReference type="HOGENOM" id="CLU_039765_0_1_1"/>
<keyword evidence="1" id="KW-0812">Transmembrane</keyword>
<keyword evidence="1" id="KW-0472">Membrane</keyword>
<feature type="signal peptide" evidence="2">
    <location>
        <begin position="1"/>
        <end position="22"/>
    </location>
</feature>
<gene>
    <name evidence="4" type="ORF">VHEMI02080</name>
</gene>
<evidence type="ECO:0000256" key="2">
    <source>
        <dbReference type="SAM" id="SignalP"/>
    </source>
</evidence>
<protein>
    <recommendedName>
        <fullName evidence="3">GH16 domain-containing protein</fullName>
    </recommendedName>
</protein>